<accession>A0A7V8FRH5</accession>
<dbReference type="Proteomes" id="UP000461670">
    <property type="component" value="Unassembled WGS sequence"/>
</dbReference>
<comment type="function">
    <text evidence="5">Part of a binding-protein-dependent transport system for aliphatic sulfonates. Putative binding protein.</text>
</comment>
<evidence type="ECO:0000256" key="7">
    <source>
        <dbReference type="SAM" id="SignalP"/>
    </source>
</evidence>
<evidence type="ECO:0000259" key="8">
    <source>
        <dbReference type="SMART" id="SM00062"/>
    </source>
</evidence>
<evidence type="ECO:0000256" key="3">
    <source>
        <dbReference type="ARBA" id="ARBA00022448"/>
    </source>
</evidence>
<evidence type="ECO:0000256" key="6">
    <source>
        <dbReference type="ARBA" id="ARBA00070228"/>
    </source>
</evidence>
<evidence type="ECO:0000256" key="2">
    <source>
        <dbReference type="ARBA" id="ARBA00010742"/>
    </source>
</evidence>
<comment type="caution">
    <text evidence="9">The sequence shown here is derived from an EMBL/GenBank/DDBJ whole genome shotgun (WGS) entry which is preliminary data.</text>
</comment>
<evidence type="ECO:0000256" key="1">
    <source>
        <dbReference type="ARBA" id="ARBA00004418"/>
    </source>
</evidence>
<dbReference type="GO" id="GO:0042597">
    <property type="term" value="C:periplasmic space"/>
    <property type="evidence" value="ECO:0007669"/>
    <property type="project" value="UniProtKB-SubCell"/>
</dbReference>
<dbReference type="NCBIfam" id="TIGR01728">
    <property type="entry name" value="SsuA_fam"/>
    <property type="match status" value="1"/>
</dbReference>
<dbReference type="InterPro" id="IPR001638">
    <property type="entry name" value="Solute-binding_3/MltF_N"/>
</dbReference>
<comment type="subcellular location">
    <subcellularLocation>
        <location evidence="1">Periplasm</location>
    </subcellularLocation>
</comment>
<dbReference type="Pfam" id="PF09084">
    <property type="entry name" value="NMT1"/>
    <property type="match status" value="1"/>
</dbReference>
<proteinExistence type="inferred from homology"/>
<dbReference type="GO" id="GO:0016020">
    <property type="term" value="C:membrane"/>
    <property type="evidence" value="ECO:0007669"/>
    <property type="project" value="InterPro"/>
</dbReference>
<dbReference type="GO" id="GO:0042626">
    <property type="term" value="F:ATPase-coupled transmembrane transporter activity"/>
    <property type="evidence" value="ECO:0007669"/>
    <property type="project" value="InterPro"/>
</dbReference>
<evidence type="ECO:0000313" key="10">
    <source>
        <dbReference type="Proteomes" id="UP000461670"/>
    </source>
</evidence>
<feature type="domain" description="Solute-binding protein family 3/N-terminal" evidence="8">
    <location>
        <begin position="35"/>
        <end position="257"/>
    </location>
</feature>
<dbReference type="InterPro" id="IPR015168">
    <property type="entry name" value="SsuA/THI5"/>
</dbReference>
<dbReference type="EMBL" id="WNDQ01000005">
    <property type="protein sequence ID" value="KAF1023332.1"/>
    <property type="molecule type" value="Genomic_DNA"/>
</dbReference>
<dbReference type="InterPro" id="IPR010067">
    <property type="entry name" value="ABC_SsuA_sub-bd"/>
</dbReference>
<name>A0A7V8FRH5_9BURK</name>
<feature type="chain" id="PRO_5031460524" description="Putative aliphatic sulfonates-binding protein" evidence="7">
    <location>
        <begin position="31"/>
        <end position="325"/>
    </location>
</feature>
<comment type="similarity">
    <text evidence="2">Belongs to the bacterial solute-binding protein SsuA/TauA family.</text>
</comment>
<dbReference type="SMART" id="SM00062">
    <property type="entry name" value="PBPb"/>
    <property type="match status" value="1"/>
</dbReference>
<dbReference type="PANTHER" id="PTHR30024">
    <property type="entry name" value="ALIPHATIC SULFONATES-BINDING PROTEIN-RELATED"/>
    <property type="match status" value="1"/>
</dbReference>
<gene>
    <name evidence="9" type="primary">ssuA_3</name>
    <name evidence="9" type="ORF">GAK30_00535</name>
</gene>
<keyword evidence="4 7" id="KW-0732">Signal</keyword>
<protein>
    <recommendedName>
        <fullName evidence="6">Putative aliphatic sulfonates-binding protein</fullName>
    </recommendedName>
</protein>
<organism evidence="9 10">
    <name type="scientific">Paracidovorax wautersii</name>
    <dbReference type="NCBI Taxonomy" id="1177982"/>
    <lineage>
        <taxon>Bacteria</taxon>
        <taxon>Pseudomonadati</taxon>
        <taxon>Pseudomonadota</taxon>
        <taxon>Betaproteobacteria</taxon>
        <taxon>Burkholderiales</taxon>
        <taxon>Comamonadaceae</taxon>
        <taxon>Paracidovorax</taxon>
    </lineage>
</organism>
<sequence>MTFIHSIRRRAFASALAGALLLTAPLASLAQQAKTLRIGYQKSSTLITILKAQGTLEKLLAPQGIQVSWHEFTSGQPLLEALNLGSLDLSADVADTVPLFAQSAGAALTYYARETPAPSAQAIVVREDSPIRTLADLKGKKIGFAKAAGAHCLVLAALDRAGLTLADIQPAYLTPADGRAAFDRGAIDAWAIWDPFYAAVQQQDKVRVLADGSGGLASYARYYLAASRYADANPAVVGTVFRALREAGLWAKRQPADAATLLAPVWGIDKGIIETANARRSYDIQAVRADNLGEQQTIADAFFAEKLLPRKIVAADARIWAPAAP</sequence>
<reference evidence="10" key="1">
    <citation type="journal article" date="2020" name="MBio">
        <title>Horizontal gene transfer to a defensive symbiont with a reduced genome amongst a multipartite beetle microbiome.</title>
        <authorList>
            <person name="Waterworth S.C."/>
            <person name="Florez L.V."/>
            <person name="Rees E.R."/>
            <person name="Hertweck C."/>
            <person name="Kaltenpoth M."/>
            <person name="Kwan J.C."/>
        </authorList>
    </citation>
    <scope>NUCLEOTIDE SEQUENCE [LARGE SCALE GENOMIC DNA]</scope>
</reference>
<dbReference type="SUPFAM" id="SSF53850">
    <property type="entry name" value="Periplasmic binding protein-like II"/>
    <property type="match status" value="1"/>
</dbReference>
<dbReference type="PANTHER" id="PTHR30024:SF42">
    <property type="entry name" value="ALIPHATIC SULFONATES-BINDING PROTEIN-RELATED"/>
    <property type="match status" value="1"/>
</dbReference>
<dbReference type="Gene3D" id="3.40.190.10">
    <property type="entry name" value="Periplasmic binding protein-like II"/>
    <property type="match status" value="2"/>
</dbReference>
<evidence type="ECO:0000256" key="5">
    <source>
        <dbReference type="ARBA" id="ARBA00055538"/>
    </source>
</evidence>
<evidence type="ECO:0000256" key="4">
    <source>
        <dbReference type="ARBA" id="ARBA00022729"/>
    </source>
</evidence>
<feature type="signal peptide" evidence="7">
    <location>
        <begin position="1"/>
        <end position="30"/>
    </location>
</feature>
<dbReference type="FunFam" id="3.40.190.10:FF:000050">
    <property type="entry name" value="Sulfonate ABC transporter substrate-binding protein"/>
    <property type="match status" value="1"/>
</dbReference>
<dbReference type="AlphaFoldDB" id="A0A7V8FRH5"/>
<evidence type="ECO:0000313" key="9">
    <source>
        <dbReference type="EMBL" id="KAF1023332.1"/>
    </source>
</evidence>
<keyword evidence="3" id="KW-0813">Transport</keyword>